<dbReference type="GO" id="GO:0008239">
    <property type="term" value="F:dipeptidyl-peptidase activity"/>
    <property type="evidence" value="ECO:0007669"/>
    <property type="project" value="TreeGrafter"/>
</dbReference>
<evidence type="ECO:0000256" key="2">
    <source>
        <dbReference type="ARBA" id="ARBA00022670"/>
    </source>
</evidence>
<evidence type="ECO:0000313" key="9">
    <source>
        <dbReference type="WBParaSite" id="Pan_g8782.t1"/>
    </source>
</evidence>
<accession>A0A7E4WA13</accession>
<reference evidence="8" key="1">
    <citation type="journal article" date="2013" name="Genetics">
        <title>The draft genome and transcriptome of Panagrellus redivivus are shaped by the harsh demands of a free-living lifestyle.</title>
        <authorList>
            <person name="Srinivasan J."/>
            <person name="Dillman A.R."/>
            <person name="Macchietto M.G."/>
            <person name="Heikkinen L."/>
            <person name="Lakso M."/>
            <person name="Fracchia K.M."/>
            <person name="Antoshechkin I."/>
            <person name="Mortazavi A."/>
            <person name="Wong G."/>
            <person name="Sternberg P.W."/>
        </authorList>
    </citation>
    <scope>NUCLEOTIDE SEQUENCE [LARGE SCALE GENOMIC DNA]</scope>
    <source>
        <strain evidence="8">MT8872</strain>
    </source>
</reference>
<evidence type="ECO:0000313" key="8">
    <source>
        <dbReference type="Proteomes" id="UP000492821"/>
    </source>
</evidence>
<keyword evidence="6" id="KW-0325">Glycoprotein</keyword>
<keyword evidence="8" id="KW-1185">Reference proteome</keyword>
<dbReference type="PANTHER" id="PTHR11010:SF38">
    <property type="entry name" value="LYSOSOMAL PRO-X CARBOXYPEPTIDASE"/>
    <property type="match status" value="1"/>
</dbReference>
<dbReference type="Gene3D" id="3.40.50.1820">
    <property type="entry name" value="alpha/beta hydrolase"/>
    <property type="match status" value="1"/>
</dbReference>
<dbReference type="InterPro" id="IPR008758">
    <property type="entry name" value="Peptidase_S28"/>
</dbReference>
<dbReference type="Proteomes" id="UP000492821">
    <property type="component" value="Unassembled WGS sequence"/>
</dbReference>
<evidence type="ECO:0000256" key="6">
    <source>
        <dbReference type="ARBA" id="ARBA00023180"/>
    </source>
</evidence>
<keyword evidence="4" id="KW-0378">Hydrolase</keyword>
<keyword evidence="2" id="KW-0645">Protease</keyword>
<proteinExistence type="inferred from homology"/>
<protein>
    <submittedName>
        <fullName evidence="9">Lysosomal Pro-X carboxypeptidase</fullName>
    </submittedName>
</protein>
<evidence type="ECO:0000256" key="4">
    <source>
        <dbReference type="ARBA" id="ARBA00022801"/>
    </source>
</evidence>
<feature type="chain" id="PRO_5028879398" evidence="7">
    <location>
        <begin position="32"/>
        <end position="526"/>
    </location>
</feature>
<dbReference type="FunFam" id="1.20.120.980:FF:000007">
    <property type="entry name" value="Predicted protein"/>
    <property type="match status" value="1"/>
</dbReference>
<dbReference type="SUPFAM" id="SSF53474">
    <property type="entry name" value="alpha/beta-Hydrolases"/>
    <property type="match status" value="2"/>
</dbReference>
<keyword evidence="3 7" id="KW-0732">Signal</keyword>
<dbReference type="PANTHER" id="PTHR11010">
    <property type="entry name" value="PROTEASE S28 PRO-X CARBOXYPEPTIDASE-RELATED"/>
    <property type="match status" value="1"/>
</dbReference>
<dbReference type="AlphaFoldDB" id="A0A7E4WA13"/>
<dbReference type="WBParaSite" id="Pan_g8782.t1">
    <property type="protein sequence ID" value="Pan_g8782.t1"/>
    <property type="gene ID" value="Pan_g8782"/>
</dbReference>
<dbReference type="Gene3D" id="1.20.120.980">
    <property type="entry name" value="Serine carboxypeptidase S28, SKS domain"/>
    <property type="match status" value="1"/>
</dbReference>
<evidence type="ECO:0000256" key="5">
    <source>
        <dbReference type="ARBA" id="ARBA00022825"/>
    </source>
</evidence>
<feature type="signal peptide" evidence="7">
    <location>
        <begin position="1"/>
        <end position="31"/>
    </location>
</feature>
<dbReference type="Pfam" id="PF05577">
    <property type="entry name" value="Peptidase_S28"/>
    <property type="match status" value="1"/>
</dbReference>
<keyword evidence="5" id="KW-0720">Serine protease</keyword>
<reference evidence="9" key="2">
    <citation type="submission" date="2020-10" db="UniProtKB">
        <authorList>
            <consortium name="WormBaseParasite"/>
        </authorList>
    </citation>
    <scope>IDENTIFICATION</scope>
</reference>
<dbReference type="InterPro" id="IPR029058">
    <property type="entry name" value="AB_hydrolase_fold"/>
</dbReference>
<evidence type="ECO:0000256" key="7">
    <source>
        <dbReference type="SAM" id="SignalP"/>
    </source>
</evidence>
<dbReference type="InterPro" id="IPR042269">
    <property type="entry name" value="Ser_carbopepase_S28_SKS"/>
</dbReference>
<evidence type="ECO:0000256" key="1">
    <source>
        <dbReference type="ARBA" id="ARBA00011079"/>
    </source>
</evidence>
<dbReference type="GO" id="GO:0070008">
    <property type="term" value="F:serine-type exopeptidase activity"/>
    <property type="evidence" value="ECO:0007669"/>
    <property type="project" value="InterPro"/>
</dbReference>
<dbReference type="GO" id="GO:0006508">
    <property type="term" value="P:proteolysis"/>
    <property type="evidence" value="ECO:0007669"/>
    <property type="project" value="UniProtKB-KW"/>
</dbReference>
<organism evidence="8 9">
    <name type="scientific">Panagrellus redivivus</name>
    <name type="common">Microworm</name>
    <dbReference type="NCBI Taxonomy" id="6233"/>
    <lineage>
        <taxon>Eukaryota</taxon>
        <taxon>Metazoa</taxon>
        <taxon>Ecdysozoa</taxon>
        <taxon>Nematoda</taxon>
        <taxon>Chromadorea</taxon>
        <taxon>Rhabditida</taxon>
        <taxon>Tylenchina</taxon>
        <taxon>Panagrolaimomorpha</taxon>
        <taxon>Panagrolaimoidea</taxon>
        <taxon>Panagrolaimidae</taxon>
        <taxon>Panagrellus</taxon>
    </lineage>
</organism>
<comment type="similarity">
    <text evidence="1">Belongs to the peptidase S28 family.</text>
</comment>
<evidence type="ECO:0000256" key="3">
    <source>
        <dbReference type="ARBA" id="ARBA00022729"/>
    </source>
</evidence>
<name>A0A7E4WA13_PANRE</name>
<sequence>MLTTTDQTGWAMVVSVSTCLLLLALGASANGASVIRGDPVAFSGFKHLRVGPQSNQVSKYPYDEEWLSDVSLDHFSFGNNQTFNLRYFINLKSYSPGGPILFYTGNEGNLEGFAENTGFMFDIAPELNAAVVFGEHRFYGKTKPFGKDSYASVKNLGYLSSEQALADFAVLLDYLKNTRIPGAKNSSVIAFGGSYGGMLAAWFRIKYPHIVTGAIAGSAPVFWFENANVDPKSFSRIVTRTFERSGCNVDTISAGFAAITELAKTDNGRTFLNRRFALDKNSTINKAEDASFLQATLSDTMVSFAMIDYPYPANFLAPLPGWPVKEVCRHLNRKPSQVPEKNAWVLRSVLDLYYNYTGKAQTYCVNPQTCPSPYSQLGDPMGWPWQACTEMVMPMCNAGLPNDFFPANCPFNVEAFAQDCTTNFGPLGYSRQLLRPDWVIQNYGNTFEAASNIVFSNGELDPWSGGGWSTINERRGSLVSVILKEGAHHYDLRGSHPQDTDEVQQVRKAHLSEIKKWLAAENRFHY</sequence>